<accession>C0BCB8</accession>
<evidence type="ECO:0000256" key="1">
    <source>
        <dbReference type="SAM" id="MobiDB-lite"/>
    </source>
</evidence>
<feature type="transmembrane region" description="Helical" evidence="2">
    <location>
        <begin position="379"/>
        <end position="400"/>
    </location>
</feature>
<feature type="transmembrane region" description="Helical" evidence="2">
    <location>
        <begin position="406"/>
        <end position="424"/>
    </location>
</feature>
<dbReference type="InterPro" id="IPR058112">
    <property type="entry name" value="CD3337_EF1877-like"/>
</dbReference>
<dbReference type="EMBL" id="ABVR01000042">
    <property type="protein sequence ID" value="EEG88719.1"/>
    <property type="molecule type" value="Genomic_DNA"/>
</dbReference>
<keyword evidence="2" id="KW-0472">Membrane</keyword>
<reference evidence="3 4" key="2">
    <citation type="submission" date="2009-03" db="EMBL/GenBank/DDBJ databases">
        <title>Draft genome sequence of Coprococcus comes (ATCC 27758).</title>
        <authorList>
            <person name="Sudarsanam P."/>
            <person name="Ley R."/>
            <person name="Guruge J."/>
            <person name="Turnbaugh P.J."/>
            <person name="Mahowald M."/>
            <person name="Liep D."/>
            <person name="Gordon J."/>
        </authorList>
    </citation>
    <scope>NUCLEOTIDE SEQUENCE [LARGE SCALE GENOMIC DNA]</scope>
    <source>
        <strain evidence="3 4">ATCC 27758</strain>
    </source>
</reference>
<feature type="region of interest" description="Disordered" evidence="1">
    <location>
        <begin position="486"/>
        <end position="513"/>
    </location>
</feature>
<dbReference type="NCBIfam" id="NF046089">
    <property type="entry name" value="CD3337_EF1877"/>
    <property type="match status" value="1"/>
</dbReference>
<keyword evidence="2" id="KW-0812">Transmembrane</keyword>
<feature type="region of interest" description="Disordered" evidence="1">
    <location>
        <begin position="556"/>
        <end position="730"/>
    </location>
</feature>
<sequence>MKERIKGAFTKRRILHFLKTALFVVALSLILLSLLGTVAHATGLVDDTINAENLYSKYPLSNYQLDFYVDNSWSWLPWNWLDGIGKSVQYGLYCITNFVWTISLYLSNATGYVVQEAYKLDFINDMADSIGKSIQTLAGVTENGFSSTGFYVGFLLLIILVVGMYVAYTGLIKRETSKALHAVINFVVVFVLSASFIAYAPDYIKKINEFSSDISTASLDLGTKIMLPNSDSEGKDSVDLIRDSLFSIQVEQPWLLLQFGNSNIEEIGTDRVEALVSVSPEDEDGKTREEVVKIEIEDNDNNNLTIPQVVNRLGMVFFLLFFNLGITIFVFLLTGMMLFSQILFLLFFAMFLPISFLLSMIPSYESMAKQAIVRVFNTIMTRAGITLIVTVAFSISSMFYNISTDYPFFMVAFLQIVCFAGIYMKLGDLMSMFSLNANDSQSMGRRIFRRPYLYLAHRARRMERRLAGAVTAGGVAGAVAGSSVAGKRAERKNTASKENRGNTTSSMGQRAGSKVGAVLDTKNKVKDKANAVKENIKDMPTQTAYAVYSAKEKAKSSVSDFKRGMVQEQQSRQTGRLEKQEQHRQNIADKRMELQKAQEARQAQRKADGSATTGATRPHERPATASSVSKTGAEKMQEVKRPATATTSKISEPVKANVIKERPLSSGASDRKATQPAQPVHRQNVEKVVSQETRQNYKTERTTKTQTFEQSKHTTEHTEKNRNLVTKKGQKKNETETYRYHWQSVSYPLFAGAVFWGVDKCGQRRREQQLFFWHYGYELIRRSFETSAYGRKIRQRIRYL</sequence>
<dbReference type="Proteomes" id="UP000003793">
    <property type="component" value="Unassembled WGS sequence"/>
</dbReference>
<feature type="compositionally biased region" description="Basic and acidic residues" evidence="1">
    <location>
        <begin position="632"/>
        <end position="641"/>
    </location>
</feature>
<name>C0BCB8_9FIRM</name>
<protein>
    <recommendedName>
        <fullName evidence="5">YtxH domain-containing protein</fullName>
    </recommendedName>
</protein>
<comment type="caution">
    <text evidence="3">The sequence shown here is derived from an EMBL/GenBank/DDBJ whole genome shotgun (WGS) entry which is preliminary data.</text>
</comment>
<feature type="compositionally biased region" description="Basic and acidic residues" evidence="1">
    <location>
        <begin position="575"/>
        <end position="599"/>
    </location>
</feature>
<feature type="transmembrane region" description="Helical" evidence="2">
    <location>
        <begin position="313"/>
        <end position="332"/>
    </location>
</feature>
<organism evidence="3 4">
    <name type="scientific">Coprococcus comes ATCC 27758</name>
    <dbReference type="NCBI Taxonomy" id="470146"/>
    <lineage>
        <taxon>Bacteria</taxon>
        <taxon>Bacillati</taxon>
        <taxon>Bacillota</taxon>
        <taxon>Clostridia</taxon>
        <taxon>Lachnospirales</taxon>
        <taxon>Lachnospiraceae</taxon>
        <taxon>Coprococcus</taxon>
    </lineage>
</organism>
<feature type="transmembrane region" description="Helical" evidence="2">
    <location>
        <begin position="150"/>
        <end position="168"/>
    </location>
</feature>
<feature type="compositionally biased region" description="Basic and acidic residues" evidence="1">
    <location>
        <begin position="658"/>
        <end position="673"/>
    </location>
</feature>
<feature type="compositionally biased region" description="Basic and acidic residues" evidence="1">
    <location>
        <begin position="487"/>
        <end position="500"/>
    </location>
</feature>
<gene>
    <name evidence="3" type="ORF">COPCOM_02809</name>
</gene>
<reference evidence="3 4" key="1">
    <citation type="submission" date="2009-02" db="EMBL/GenBank/DDBJ databases">
        <authorList>
            <person name="Fulton L."/>
            <person name="Clifton S."/>
            <person name="Fulton B."/>
            <person name="Xu J."/>
            <person name="Minx P."/>
            <person name="Pepin K.H."/>
            <person name="Johnson M."/>
            <person name="Bhonagiri V."/>
            <person name="Nash W.E."/>
            <person name="Mardis E.R."/>
            <person name="Wilson R.K."/>
        </authorList>
    </citation>
    <scope>NUCLEOTIDE SEQUENCE [LARGE SCALE GENOMIC DNA]</scope>
    <source>
        <strain evidence="3 4">ATCC 27758</strain>
    </source>
</reference>
<proteinExistence type="predicted"/>
<dbReference type="AlphaFoldDB" id="C0BCB8"/>
<evidence type="ECO:0000313" key="3">
    <source>
        <dbReference type="EMBL" id="EEG88719.1"/>
    </source>
</evidence>
<feature type="compositionally biased region" description="Basic and acidic residues" evidence="1">
    <location>
        <begin position="556"/>
        <end position="565"/>
    </location>
</feature>
<evidence type="ECO:0008006" key="5">
    <source>
        <dbReference type="Google" id="ProtNLM"/>
    </source>
</evidence>
<evidence type="ECO:0000313" key="4">
    <source>
        <dbReference type="Proteomes" id="UP000003793"/>
    </source>
</evidence>
<feature type="transmembrane region" description="Helical" evidence="2">
    <location>
        <begin position="338"/>
        <end position="358"/>
    </location>
</feature>
<feature type="compositionally biased region" description="Basic and acidic residues" evidence="1">
    <location>
        <begin position="710"/>
        <end position="722"/>
    </location>
</feature>
<dbReference type="HOGENOM" id="CLU_012838_0_0_9"/>
<keyword evidence="2" id="KW-1133">Transmembrane helix</keyword>
<evidence type="ECO:0000256" key="2">
    <source>
        <dbReference type="SAM" id="Phobius"/>
    </source>
</evidence>
<feature type="transmembrane region" description="Helical" evidence="2">
    <location>
        <begin position="180"/>
        <end position="200"/>
    </location>
</feature>